<evidence type="ECO:0000256" key="1">
    <source>
        <dbReference type="SAM" id="Coils"/>
    </source>
</evidence>
<sequence>MEQANPSLAEATDRSGTASRDAQEPTARFGTGNLVVLSAGDGRAQQQGREAETSMAERWPGLLERVQGAARHIRDVEDRAQEQELHVQELLEQMRVDMDAARARVQAAEQQTRDVHAQATRMIQAAEERADAAEQMLQRIADTIEAEFTVRPGHQAGEAPGARGRSSAA</sequence>
<dbReference type="OrthoDB" id="8005632at2"/>
<dbReference type="STRING" id="582667.SAMN05192568_106614"/>
<gene>
    <name evidence="3" type="ORF">SAMN05192568_106614</name>
</gene>
<proteinExistence type="predicted"/>
<feature type="region of interest" description="Disordered" evidence="2">
    <location>
        <begin position="148"/>
        <end position="169"/>
    </location>
</feature>
<organism evidence="3 4">
    <name type="scientific">Methylobacterium pseudosasicola</name>
    <dbReference type="NCBI Taxonomy" id="582667"/>
    <lineage>
        <taxon>Bacteria</taxon>
        <taxon>Pseudomonadati</taxon>
        <taxon>Pseudomonadota</taxon>
        <taxon>Alphaproteobacteria</taxon>
        <taxon>Hyphomicrobiales</taxon>
        <taxon>Methylobacteriaceae</taxon>
        <taxon>Methylobacterium</taxon>
    </lineage>
</organism>
<feature type="coiled-coil region" evidence="1">
    <location>
        <begin position="73"/>
        <end position="143"/>
    </location>
</feature>
<reference evidence="4" key="1">
    <citation type="submission" date="2016-10" db="EMBL/GenBank/DDBJ databases">
        <authorList>
            <person name="Varghese N."/>
            <person name="Submissions S."/>
        </authorList>
    </citation>
    <scope>NUCLEOTIDE SEQUENCE [LARGE SCALE GENOMIC DNA]</scope>
    <source>
        <strain evidence="4">BL36</strain>
    </source>
</reference>
<keyword evidence="1" id="KW-0175">Coiled coil</keyword>
<evidence type="ECO:0000313" key="4">
    <source>
        <dbReference type="Proteomes" id="UP000199048"/>
    </source>
</evidence>
<evidence type="ECO:0000313" key="3">
    <source>
        <dbReference type="EMBL" id="SFM86030.1"/>
    </source>
</evidence>
<dbReference type="AlphaFoldDB" id="A0A1I4UB32"/>
<evidence type="ECO:0000256" key="2">
    <source>
        <dbReference type="SAM" id="MobiDB-lite"/>
    </source>
</evidence>
<name>A0A1I4UB32_9HYPH</name>
<protein>
    <submittedName>
        <fullName evidence="3">Uncharacterized protein</fullName>
    </submittedName>
</protein>
<accession>A0A1I4UB32</accession>
<dbReference type="EMBL" id="FOTK01000066">
    <property type="protein sequence ID" value="SFM86030.1"/>
    <property type="molecule type" value="Genomic_DNA"/>
</dbReference>
<dbReference type="RefSeq" id="WP_092046734.1">
    <property type="nucleotide sequence ID" value="NZ_FOTK01000066.1"/>
</dbReference>
<keyword evidence="4" id="KW-1185">Reference proteome</keyword>
<dbReference type="Proteomes" id="UP000199048">
    <property type="component" value="Unassembled WGS sequence"/>
</dbReference>
<feature type="region of interest" description="Disordered" evidence="2">
    <location>
        <begin position="1"/>
        <end position="56"/>
    </location>
</feature>